<accession>A0A8J4AIS3</accession>
<sequence length="94" mass="10471">MGRPVEIDTRSPGRCHRCSSPALLRIEVPDPDWPGGAARRVLVLCPLCHDHDPHSDGLRAFFALHSTLTVDNADEFGALIDQWITQDSNLRPME</sequence>
<organism evidence="1 2">
    <name type="scientific">Actinocatenispora comari</name>
    <dbReference type="NCBI Taxonomy" id="2807577"/>
    <lineage>
        <taxon>Bacteria</taxon>
        <taxon>Bacillati</taxon>
        <taxon>Actinomycetota</taxon>
        <taxon>Actinomycetes</taxon>
        <taxon>Micromonosporales</taxon>
        <taxon>Micromonosporaceae</taxon>
        <taxon>Actinocatenispora</taxon>
    </lineage>
</organism>
<protein>
    <submittedName>
        <fullName evidence="1">Uncharacterized protein</fullName>
    </submittedName>
</protein>
<dbReference type="RefSeq" id="WP_225919086.1">
    <property type="nucleotide sequence ID" value="NZ_BOPO01000151.1"/>
</dbReference>
<comment type="caution">
    <text evidence="1">The sequence shown here is derived from an EMBL/GenBank/DDBJ whole genome shotgun (WGS) entry which is preliminary data.</text>
</comment>
<reference evidence="2" key="1">
    <citation type="journal article" date="2021" name="Int. J. Syst. Evol. Microbiol.">
        <title>Actinocatenispora comari sp. nov., an endophytic actinomycete isolated from aerial parts of Comarum salesowianum.</title>
        <authorList>
            <person name="Oyunbileg N."/>
            <person name="Iizaka Y."/>
            <person name="Hamada M."/>
            <person name="Davaapurev B.O."/>
            <person name="Fukumoto A."/>
            <person name="Tsetseg B."/>
            <person name="Kato F."/>
            <person name="Tamura T."/>
            <person name="Batkhuu J."/>
            <person name="Anzai Y."/>
        </authorList>
    </citation>
    <scope>NUCLEOTIDE SEQUENCE [LARGE SCALE GENOMIC DNA]</scope>
    <source>
        <strain evidence="2">NUM-2625</strain>
    </source>
</reference>
<dbReference type="Pfam" id="PF19817">
    <property type="entry name" value="DUF6300"/>
    <property type="match status" value="1"/>
</dbReference>
<dbReference type="Proteomes" id="UP000614996">
    <property type="component" value="Unassembled WGS sequence"/>
</dbReference>
<proteinExistence type="predicted"/>
<dbReference type="InterPro" id="IPR046267">
    <property type="entry name" value="DUF6300"/>
</dbReference>
<keyword evidence="2" id="KW-1185">Reference proteome</keyword>
<name>A0A8J4AIS3_9ACTN</name>
<gene>
    <name evidence="1" type="ORF">NUM_72800</name>
</gene>
<evidence type="ECO:0000313" key="1">
    <source>
        <dbReference type="EMBL" id="GIL32026.1"/>
    </source>
</evidence>
<evidence type="ECO:0000313" key="2">
    <source>
        <dbReference type="Proteomes" id="UP000614996"/>
    </source>
</evidence>
<dbReference type="AlphaFoldDB" id="A0A8J4AIS3"/>
<dbReference type="EMBL" id="BOPO01000151">
    <property type="protein sequence ID" value="GIL32026.1"/>
    <property type="molecule type" value="Genomic_DNA"/>
</dbReference>